<name>A0A0C2BN57_9BURK</name>
<dbReference type="STRING" id="709839.TSA66_12455"/>
<proteinExistence type="inferred from homology"/>
<dbReference type="OrthoDB" id="8547832at2"/>
<protein>
    <submittedName>
        <fullName evidence="3">Universal stress protein UspA</fullName>
    </submittedName>
</protein>
<comment type="caution">
    <text evidence="3">The sequence shown here is derived from an EMBL/GenBank/DDBJ whole genome shotgun (WGS) entry which is preliminary data.</text>
</comment>
<dbReference type="InterPro" id="IPR006016">
    <property type="entry name" value="UspA"/>
</dbReference>
<dbReference type="PANTHER" id="PTHR46268">
    <property type="entry name" value="STRESS RESPONSE PROTEIN NHAX"/>
    <property type="match status" value="1"/>
</dbReference>
<evidence type="ECO:0000259" key="2">
    <source>
        <dbReference type="Pfam" id="PF00582"/>
    </source>
</evidence>
<gene>
    <name evidence="3" type="ORF">TSA66_12455</name>
</gene>
<dbReference type="EMBL" id="JWJG01000028">
    <property type="protein sequence ID" value="KIF81434.1"/>
    <property type="molecule type" value="Genomic_DNA"/>
</dbReference>
<dbReference type="Pfam" id="PF00582">
    <property type="entry name" value="Usp"/>
    <property type="match status" value="1"/>
</dbReference>
<keyword evidence="4" id="KW-1185">Reference proteome</keyword>
<dbReference type="RefSeq" id="WP_040040261.1">
    <property type="nucleotide sequence ID" value="NZ_JWJG01000028.1"/>
</dbReference>
<organism evidence="3 4">
    <name type="scientific">Noviherbaspirillum autotrophicum</name>
    <dbReference type="NCBI Taxonomy" id="709839"/>
    <lineage>
        <taxon>Bacteria</taxon>
        <taxon>Pseudomonadati</taxon>
        <taxon>Pseudomonadota</taxon>
        <taxon>Betaproteobacteria</taxon>
        <taxon>Burkholderiales</taxon>
        <taxon>Oxalobacteraceae</taxon>
        <taxon>Noviherbaspirillum</taxon>
    </lineage>
</organism>
<dbReference type="CDD" id="cd23659">
    <property type="entry name" value="USP_At3g01520-like"/>
    <property type="match status" value="1"/>
</dbReference>
<evidence type="ECO:0000256" key="1">
    <source>
        <dbReference type="ARBA" id="ARBA00008791"/>
    </source>
</evidence>
<feature type="domain" description="UspA" evidence="2">
    <location>
        <begin position="2"/>
        <end position="141"/>
    </location>
</feature>
<accession>A0A0C2BN57</accession>
<dbReference type="InterPro" id="IPR014729">
    <property type="entry name" value="Rossmann-like_a/b/a_fold"/>
</dbReference>
<sequence length="141" mass="15734">MKILIAVDGSPYTAKAIKHVVAHLDWFRGEPELHLLHVKLPIPPGRSRAFLGEEAIKRYYDEEARDALTSAEKLLRKHELPYVASYKVGEVAEEIRDYAKKHKIDMIVMGSHGHGALQNLVMGSIATKVLACTSVPVLIVR</sequence>
<dbReference type="Proteomes" id="UP000031572">
    <property type="component" value="Unassembled WGS sequence"/>
</dbReference>
<evidence type="ECO:0000313" key="3">
    <source>
        <dbReference type="EMBL" id="KIF81434.1"/>
    </source>
</evidence>
<dbReference type="SUPFAM" id="SSF52402">
    <property type="entry name" value="Adenine nucleotide alpha hydrolases-like"/>
    <property type="match status" value="1"/>
</dbReference>
<dbReference type="PRINTS" id="PR01438">
    <property type="entry name" value="UNVRSLSTRESS"/>
</dbReference>
<comment type="similarity">
    <text evidence="1">Belongs to the universal stress protein A family.</text>
</comment>
<reference evidence="3 4" key="1">
    <citation type="submission" date="2014-12" db="EMBL/GenBank/DDBJ databases">
        <title>Denitrispirillum autotrophicum gen. nov., sp. nov., Denitrifying, Facultatively Autotrophic Bacteria Isolated from Rice Paddy Soil.</title>
        <authorList>
            <person name="Ishii S."/>
            <person name="Ashida N."/>
            <person name="Ohno H."/>
            <person name="Otsuka S."/>
            <person name="Yokota A."/>
            <person name="Senoo K."/>
        </authorList>
    </citation>
    <scope>NUCLEOTIDE SEQUENCE [LARGE SCALE GENOMIC DNA]</scope>
    <source>
        <strain evidence="3 4">TSA66</strain>
    </source>
</reference>
<evidence type="ECO:0000313" key="4">
    <source>
        <dbReference type="Proteomes" id="UP000031572"/>
    </source>
</evidence>
<dbReference type="AlphaFoldDB" id="A0A0C2BN57"/>
<dbReference type="PANTHER" id="PTHR46268:SF15">
    <property type="entry name" value="UNIVERSAL STRESS PROTEIN HP_0031"/>
    <property type="match status" value="1"/>
</dbReference>
<dbReference type="Gene3D" id="3.40.50.620">
    <property type="entry name" value="HUPs"/>
    <property type="match status" value="1"/>
</dbReference>
<dbReference type="InterPro" id="IPR006015">
    <property type="entry name" value="Universal_stress_UspA"/>
</dbReference>